<evidence type="ECO:0000313" key="1">
    <source>
        <dbReference type="EMBL" id="KAI9901944.1"/>
    </source>
</evidence>
<reference evidence="1" key="1">
    <citation type="submission" date="2022-10" db="EMBL/GenBank/DDBJ databases">
        <title>Complete Genome of Trichothecium roseum strain YXFP-22015, a Plant Pathogen Isolated from Citrus.</title>
        <authorList>
            <person name="Wang Y."/>
            <person name="Zhu L."/>
        </authorList>
    </citation>
    <scope>NUCLEOTIDE SEQUENCE</scope>
    <source>
        <strain evidence="1">YXFP-22015</strain>
    </source>
</reference>
<protein>
    <submittedName>
        <fullName evidence="1">Uncharacterized protein</fullName>
    </submittedName>
</protein>
<keyword evidence="2" id="KW-1185">Reference proteome</keyword>
<dbReference type="Proteomes" id="UP001163324">
    <property type="component" value="Chromosome 3"/>
</dbReference>
<dbReference type="EMBL" id="CM047942">
    <property type="protein sequence ID" value="KAI9901944.1"/>
    <property type="molecule type" value="Genomic_DNA"/>
</dbReference>
<evidence type="ECO:0000313" key="2">
    <source>
        <dbReference type="Proteomes" id="UP001163324"/>
    </source>
</evidence>
<accession>A0ACC0V6G8</accession>
<sequence length="251" mass="27576">MPPSSQEYLITKVGMAPPHTKRSKPIRTYGKRSQETKSDPAARKRRAVDETEAENLKESGHVLVEKKNPPQPDTKEDVDQEGEKVEGTVKKGSIMNYFKPAPAPTPAELSKDAAEAEPREEEAVSSPVLSPRSRRSRRFGVREPTVDHSTTNTASETEGPPTTRGIGRRGSRRIAEGARRKMAAASAATTTKAGLAVQTTLNISSQATFTECKRCNTVYNPLYPGDVRYHTKRHAAILRAKRKDEGSSIKL</sequence>
<organism evidence="1 2">
    <name type="scientific">Trichothecium roseum</name>
    <dbReference type="NCBI Taxonomy" id="47278"/>
    <lineage>
        <taxon>Eukaryota</taxon>
        <taxon>Fungi</taxon>
        <taxon>Dikarya</taxon>
        <taxon>Ascomycota</taxon>
        <taxon>Pezizomycotina</taxon>
        <taxon>Sordariomycetes</taxon>
        <taxon>Hypocreomycetidae</taxon>
        <taxon>Hypocreales</taxon>
        <taxon>Hypocreales incertae sedis</taxon>
        <taxon>Trichothecium</taxon>
    </lineage>
</organism>
<comment type="caution">
    <text evidence="1">The sequence shown here is derived from an EMBL/GenBank/DDBJ whole genome shotgun (WGS) entry which is preliminary data.</text>
</comment>
<proteinExistence type="predicted"/>
<gene>
    <name evidence="1" type="ORF">N3K66_003761</name>
</gene>
<name>A0ACC0V6G8_9HYPO</name>